<dbReference type="InterPro" id="IPR029063">
    <property type="entry name" value="SAM-dependent_MTases_sf"/>
</dbReference>
<dbReference type="EC" id="2.7.1.59" evidence="2"/>
<dbReference type="AlphaFoldDB" id="A0A8S1ESD6"/>
<evidence type="ECO:0000256" key="2">
    <source>
        <dbReference type="ARBA" id="ARBA00012122"/>
    </source>
</evidence>
<evidence type="ECO:0000313" key="7">
    <source>
        <dbReference type="Proteomes" id="UP000494206"/>
    </source>
</evidence>
<dbReference type="InterPro" id="IPR039758">
    <property type="entry name" value="NAGK-like"/>
</dbReference>
<evidence type="ECO:0000313" key="6">
    <source>
        <dbReference type="EMBL" id="CAB3403719.1"/>
    </source>
</evidence>
<dbReference type="SUPFAM" id="SSF53067">
    <property type="entry name" value="Actin-like ATPase domain"/>
    <property type="match status" value="2"/>
</dbReference>
<dbReference type="OrthoDB" id="311172at2759"/>
<feature type="domain" description="ATPase BadF/BadG/BcrA/BcrD type" evidence="5">
    <location>
        <begin position="196"/>
        <end position="494"/>
    </location>
</feature>
<proteinExistence type="inferred from homology"/>
<gene>
    <name evidence="6" type="ORF">CBOVIS_LOCUS6146</name>
</gene>
<protein>
    <recommendedName>
        <fullName evidence="3">N-acetyl-D-glucosamine kinase</fullName>
        <ecNumber evidence="2">2.7.1.59</ecNumber>
    </recommendedName>
    <alternativeName>
        <fullName evidence="4">GlcNAc kinase</fullName>
    </alternativeName>
</protein>
<dbReference type="CDD" id="cd02440">
    <property type="entry name" value="AdoMet_MTases"/>
    <property type="match status" value="1"/>
</dbReference>
<evidence type="ECO:0000256" key="1">
    <source>
        <dbReference type="ARBA" id="ARBA00006198"/>
    </source>
</evidence>
<comment type="caution">
    <text evidence="6">The sequence shown here is derived from an EMBL/GenBank/DDBJ whole genome shotgun (WGS) entry which is preliminary data.</text>
</comment>
<dbReference type="Proteomes" id="UP000494206">
    <property type="component" value="Unassembled WGS sequence"/>
</dbReference>
<dbReference type="InterPro" id="IPR002731">
    <property type="entry name" value="ATPase_BadF"/>
</dbReference>
<evidence type="ECO:0000256" key="3">
    <source>
        <dbReference type="ARBA" id="ARBA00014974"/>
    </source>
</evidence>
<reference evidence="6 7" key="1">
    <citation type="submission" date="2020-04" db="EMBL/GenBank/DDBJ databases">
        <authorList>
            <person name="Laetsch R D."/>
            <person name="Stevens L."/>
            <person name="Kumar S."/>
            <person name="Blaxter L. M."/>
        </authorList>
    </citation>
    <scope>NUCLEOTIDE SEQUENCE [LARGE SCALE GENOMIC DNA]</scope>
</reference>
<dbReference type="Gene3D" id="3.30.420.40">
    <property type="match status" value="2"/>
</dbReference>
<dbReference type="EMBL" id="CADEPM010000004">
    <property type="protein sequence ID" value="CAB3403719.1"/>
    <property type="molecule type" value="Genomic_DNA"/>
</dbReference>
<evidence type="ECO:0000256" key="4">
    <source>
        <dbReference type="ARBA" id="ARBA00031123"/>
    </source>
</evidence>
<dbReference type="Gene3D" id="3.40.50.150">
    <property type="entry name" value="Vaccinia Virus protein VP39"/>
    <property type="match status" value="1"/>
</dbReference>
<organism evidence="6 7">
    <name type="scientific">Caenorhabditis bovis</name>
    <dbReference type="NCBI Taxonomy" id="2654633"/>
    <lineage>
        <taxon>Eukaryota</taxon>
        <taxon>Metazoa</taxon>
        <taxon>Ecdysozoa</taxon>
        <taxon>Nematoda</taxon>
        <taxon>Chromadorea</taxon>
        <taxon>Rhabditida</taxon>
        <taxon>Rhabditina</taxon>
        <taxon>Rhabditomorpha</taxon>
        <taxon>Rhabditoidea</taxon>
        <taxon>Rhabditidae</taxon>
        <taxon>Peloderinae</taxon>
        <taxon>Caenorhabditis</taxon>
    </lineage>
</organism>
<dbReference type="GO" id="GO:0045127">
    <property type="term" value="F:N-acetylglucosamine kinase activity"/>
    <property type="evidence" value="ECO:0007669"/>
    <property type="project" value="UniProtKB-EC"/>
</dbReference>
<dbReference type="InterPro" id="IPR019410">
    <property type="entry name" value="Methyltransf_16"/>
</dbReference>
<dbReference type="InterPro" id="IPR043129">
    <property type="entry name" value="ATPase_NBD"/>
</dbReference>
<dbReference type="Pfam" id="PF01869">
    <property type="entry name" value="BcrAD_BadFG"/>
    <property type="match status" value="1"/>
</dbReference>
<dbReference type="PANTHER" id="PTHR12862:SF0">
    <property type="entry name" value="N-ACETYL-D-GLUCOSAMINE KINASE"/>
    <property type="match status" value="1"/>
</dbReference>
<accession>A0A8S1ESD6</accession>
<keyword evidence="7" id="KW-1185">Reference proteome</keyword>
<comment type="similarity">
    <text evidence="1">Belongs to the eukaryotic-type N-acetylglucosamine kinase family.</text>
</comment>
<dbReference type="Pfam" id="PF10294">
    <property type="entry name" value="Methyltransf_16"/>
    <property type="match status" value="1"/>
</dbReference>
<evidence type="ECO:0000259" key="5">
    <source>
        <dbReference type="Pfam" id="PF01869"/>
    </source>
</evidence>
<dbReference type="PANTHER" id="PTHR12862">
    <property type="entry name" value="BADF TYPE ATPASE DOMAIN-CONTAINING PROTEIN"/>
    <property type="match status" value="1"/>
</dbReference>
<name>A0A8S1ESD6_9PELO</name>
<sequence>MSGADQVHWKHTWPSANVLAQFICINEHLFKNRNILEIGSGATGICGLTAAKLGANRVWLTDHPKIGKALECLQGNVYKNQVAENCVVTGLDWDDEESLRTVLNDIESLDLIIASDVFFDPSTFRGLVRTIADLLNRFPAAVVWFAYQERDDNWTCARLFEHYSLEATLIRKVETGQHTIEIGSIVKKSRCKMFAGIEGGATASKLVLTDKSGEKRIFSETNGTNYYLQGIESVGDQVATWIRKIAQENSIVLPLESLGMGLSGAEDEELNNKFKMYLKMHHGDIAKHFYLSSDAVCTVAANFSNQGMVLIAGTGSSCRMLLKNGEVKGAGGWGHMIGDGCSAFWIANRAMRILFDHDDGLEPSPHSVETIRKLLCQHFKIADKIGILDYLYKKFEKHRIAGFTKTLAEHASDPAIAQLFDDAGHMIAKHVRAVCRGLEPGDLENVDIVLVGSVFKSWSLLRNGFKNELQNAGIRKLTIYSPSEEPSIGAAVIGAREAGIEIEHAKNKIVKEIIEF</sequence>
<dbReference type="SUPFAM" id="SSF53335">
    <property type="entry name" value="S-adenosyl-L-methionine-dependent methyltransferases"/>
    <property type="match status" value="1"/>
</dbReference>